<dbReference type="InterPro" id="IPR036890">
    <property type="entry name" value="HATPase_C_sf"/>
</dbReference>
<dbReference type="Pfam" id="PF07695">
    <property type="entry name" value="7TMR-DISM_7TM"/>
    <property type="match status" value="1"/>
</dbReference>
<dbReference type="InterPro" id="IPR011006">
    <property type="entry name" value="CheY-like_superfamily"/>
</dbReference>
<evidence type="ECO:0000256" key="8">
    <source>
        <dbReference type="ARBA" id="ARBA00023012"/>
    </source>
</evidence>
<dbReference type="Gene3D" id="1.10.287.130">
    <property type="match status" value="1"/>
</dbReference>
<feature type="transmembrane region" description="Helical" evidence="12">
    <location>
        <begin position="258"/>
        <end position="278"/>
    </location>
</feature>
<dbReference type="Pfam" id="PF00072">
    <property type="entry name" value="Response_reg"/>
    <property type="match status" value="1"/>
</dbReference>
<dbReference type="InterPro" id="IPR009057">
    <property type="entry name" value="Homeodomain-like_sf"/>
</dbReference>
<dbReference type="InterPro" id="IPR003594">
    <property type="entry name" value="HATPase_dom"/>
</dbReference>
<dbReference type="Gene3D" id="2.60.40.2380">
    <property type="match status" value="1"/>
</dbReference>
<feature type="transmembrane region" description="Helical" evidence="12">
    <location>
        <begin position="314"/>
        <end position="331"/>
    </location>
</feature>
<dbReference type="InterPro" id="IPR011623">
    <property type="entry name" value="7TMR_DISM_rcpt_extracell_dom1"/>
</dbReference>
<evidence type="ECO:0000256" key="6">
    <source>
        <dbReference type="ARBA" id="ARBA00022777"/>
    </source>
</evidence>
<dbReference type="PROSITE" id="PS01124">
    <property type="entry name" value="HTH_ARAC_FAMILY_2"/>
    <property type="match status" value="1"/>
</dbReference>
<dbReference type="CDD" id="cd00082">
    <property type="entry name" value="HisKA"/>
    <property type="match status" value="1"/>
</dbReference>
<feature type="transmembrane region" description="Helical" evidence="12">
    <location>
        <begin position="168"/>
        <end position="188"/>
    </location>
</feature>
<evidence type="ECO:0000259" key="13">
    <source>
        <dbReference type="PROSITE" id="PS01124"/>
    </source>
</evidence>
<dbReference type="SUPFAM" id="SSF47384">
    <property type="entry name" value="Homodimeric domain of signal transducing histidine kinase"/>
    <property type="match status" value="1"/>
</dbReference>
<dbReference type="SMART" id="SM00342">
    <property type="entry name" value="HTH_ARAC"/>
    <property type="match status" value="1"/>
</dbReference>
<dbReference type="Pfam" id="PF12833">
    <property type="entry name" value="HTH_18"/>
    <property type="match status" value="1"/>
</dbReference>
<feature type="transmembrane region" description="Helical" evidence="12">
    <location>
        <begin position="284"/>
        <end position="307"/>
    </location>
</feature>
<dbReference type="InterPro" id="IPR005467">
    <property type="entry name" value="His_kinase_dom"/>
</dbReference>
<dbReference type="InterPro" id="IPR036097">
    <property type="entry name" value="HisK_dim/P_sf"/>
</dbReference>
<gene>
    <name evidence="16" type="ORF">GK091_15915</name>
</gene>
<evidence type="ECO:0000313" key="16">
    <source>
        <dbReference type="EMBL" id="NEU68378.1"/>
    </source>
</evidence>
<dbReference type="EMBL" id="JAAGNZ010000001">
    <property type="protein sequence ID" value="NEU68378.1"/>
    <property type="molecule type" value="Genomic_DNA"/>
</dbReference>
<feature type="modified residue" description="4-aspartylphosphate" evidence="11">
    <location>
        <position position="719"/>
    </location>
</feature>
<dbReference type="Pfam" id="PF07696">
    <property type="entry name" value="7TMR-DISMED2"/>
    <property type="match status" value="1"/>
</dbReference>
<keyword evidence="10" id="KW-0804">Transcription</keyword>
<dbReference type="PRINTS" id="PR00344">
    <property type="entry name" value="BCTRLSENSOR"/>
</dbReference>
<dbReference type="InterPro" id="IPR001789">
    <property type="entry name" value="Sig_transdc_resp-reg_receiver"/>
</dbReference>
<dbReference type="GO" id="GO:0003700">
    <property type="term" value="F:DNA-binding transcription factor activity"/>
    <property type="evidence" value="ECO:0007669"/>
    <property type="project" value="InterPro"/>
</dbReference>
<evidence type="ECO:0000256" key="5">
    <source>
        <dbReference type="ARBA" id="ARBA00022741"/>
    </source>
</evidence>
<dbReference type="PANTHER" id="PTHR43547:SF2">
    <property type="entry name" value="HYBRID SIGNAL TRANSDUCTION HISTIDINE KINASE C"/>
    <property type="match status" value="1"/>
</dbReference>
<keyword evidence="8" id="KW-0902">Two-component regulatory system</keyword>
<dbReference type="SUPFAM" id="SSF52172">
    <property type="entry name" value="CheY-like"/>
    <property type="match status" value="1"/>
</dbReference>
<feature type="domain" description="Histidine kinase" evidence="14">
    <location>
        <begin position="404"/>
        <end position="616"/>
    </location>
</feature>
<keyword evidence="12" id="KW-0472">Membrane</keyword>
<reference evidence="16 17" key="1">
    <citation type="submission" date="2020-02" db="EMBL/GenBank/DDBJ databases">
        <title>Draft genome sequence of two Spirosoma agri KCTC 52727 and Spirosoma terrae KCTC 52035.</title>
        <authorList>
            <person name="Rojas J."/>
            <person name="Ambika Manirajan B."/>
            <person name="Ratering S."/>
            <person name="Suarez C."/>
            <person name="Schnell S."/>
        </authorList>
    </citation>
    <scope>NUCLEOTIDE SEQUENCE [LARGE SCALE GENOMIC DNA]</scope>
    <source>
        <strain evidence="16 17">KCTC 52727</strain>
    </source>
</reference>
<keyword evidence="5" id="KW-0547">Nucleotide-binding</keyword>
<name>A0A6M0IJD8_9BACT</name>
<dbReference type="SMART" id="SM00387">
    <property type="entry name" value="HATPase_c"/>
    <property type="match status" value="1"/>
</dbReference>
<evidence type="ECO:0000256" key="2">
    <source>
        <dbReference type="ARBA" id="ARBA00012438"/>
    </source>
</evidence>
<keyword evidence="7" id="KW-0067">ATP-binding</keyword>
<dbReference type="InterPro" id="IPR003661">
    <property type="entry name" value="HisK_dim/P_dom"/>
</dbReference>
<dbReference type="CDD" id="cd17574">
    <property type="entry name" value="REC_OmpR"/>
    <property type="match status" value="1"/>
</dbReference>
<dbReference type="SUPFAM" id="SSF46689">
    <property type="entry name" value="Homeodomain-like"/>
    <property type="match status" value="1"/>
</dbReference>
<dbReference type="EC" id="2.7.13.3" evidence="2"/>
<evidence type="ECO:0000256" key="1">
    <source>
        <dbReference type="ARBA" id="ARBA00000085"/>
    </source>
</evidence>
<accession>A0A6M0IJD8</accession>
<evidence type="ECO:0000259" key="15">
    <source>
        <dbReference type="PROSITE" id="PS50110"/>
    </source>
</evidence>
<feature type="transmembrane region" description="Helical" evidence="12">
    <location>
        <begin position="200"/>
        <end position="219"/>
    </location>
</feature>
<dbReference type="Gene3D" id="1.10.10.60">
    <property type="entry name" value="Homeodomain-like"/>
    <property type="match status" value="1"/>
</dbReference>
<organism evidence="16 17">
    <name type="scientific">Spirosoma agri</name>
    <dbReference type="NCBI Taxonomy" id="1987381"/>
    <lineage>
        <taxon>Bacteria</taxon>
        <taxon>Pseudomonadati</taxon>
        <taxon>Bacteroidota</taxon>
        <taxon>Cytophagia</taxon>
        <taxon>Cytophagales</taxon>
        <taxon>Cytophagaceae</taxon>
        <taxon>Spirosoma</taxon>
    </lineage>
</organism>
<keyword evidence="9" id="KW-0805">Transcription regulation</keyword>
<comment type="catalytic activity">
    <reaction evidence="1">
        <text>ATP + protein L-histidine = ADP + protein N-phospho-L-histidine.</text>
        <dbReference type="EC" id="2.7.13.3"/>
    </reaction>
</comment>
<dbReference type="SMART" id="SM00448">
    <property type="entry name" value="REC"/>
    <property type="match status" value="1"/>
</dbReference>
<keyword evidence="12" id="KW-0812">Transmembrane</keyword>
<feature type="domain" description="HTH araC/xylS-type" evidence="13">
    <location>
        <begin position="830"/>
        <end position="928"/>
    </location>
</feature>
<evidence type="ECO:0000256" key="10">
    <source>
        <dbReference type="ARBA" id="ARBA00023163"/>
    </source>
</evidence>
<keyword evidence="6" id="KW-0418">Kinase</keyword>
<keyword evidence="4" id="KW-0808">Transferase</keyword>
<dbReference type="SMART" id="SM00388">
    <property type="entry name" value="HisKA"/>
    <property type="match status" value="1"/>
</dbReference>
<dbReference type="GO" id="GO:0000155">
    <property type="term" value="F:phosphorelay sensor kinase activity"/>
    <property type="evidence" value="ECO:0007669"/>
    <property type="project" value="InterPro"/>
</dbReference>
<evidence type="ECO:0000256" key="12">
    <source>
        <dbReference type="SAM" id="Phobius"/>
    </source>
</evidence>
<keyword evidence="12" id="KW-1133">Transmembrane helix</keyword>
<dbReference type="InterPro" id="IPR004358">
    <property type="entry name" value="Sig_transdc_His_kin-like_C"/>
</dbReference>
<dbReference type="Proteomes" id="UP000477386">
    <property type="component" value="Unassembled WGS sequence"/>
</dbReference>
<dbReference type="InterPro" id="IPR018060">
    <property type="entry name" value="HTH_AraC"/>
</dbReference>
<feature type="domain" description="Response regulatory" evidence="15">
    <location>
        <begin position="671"/>
        <end position="786"/>
    </location>
</feature>
<dbReference type="PROSITE" id="PS50109">
    <property type="entry name" value="HIS_KIN"/>
    <property type="match status" value="1"/>
</dbReference>
<dbReference type="PROSITE" id="PS50110">
    <property type="entry name" value="RESPONSE_REGULATORY"/>
    <property type="match status" value="1"/>
</dbReference>
<dbReference type="AlphaFoldDB" id="A0A6M0IJD8"/>
<dbReference type="FunFam" id="3.30.565.10:FF:000037">
    <property type="entry name" value="Hybrid sensor histidine kinase/response regulator"/>
    <property type="match status" value="1"/>
</dbReference>
<dbReference type="GO" id="GO:0005524">
    <property type="term" value="F:ATP binding"/>
    <property type="evidence" value="ECO:0007669"/>
    <property type="project" value="UniProtKB-KW"/>
</dbReference>
<dbReference type="Gene3D" id="3.30.565.10">
    <property type="entry name" value="Histidine kinase-like ATPase, C-terminal domain"/>
    <property type="match status" value="1"/>
</dbReference>
<dbReference type="PANTHER" id="PTHR43547">
    <property type="entry name" value="TWO-COMPONENT HISTIDINE KINASE"/>
    <property type="match status" value="1"/>
</dbReference>
<evidence type="ECO:0000256" key="7">
    <source>
        <dbReference type="ARBA" id="ARBA00022840"/>
    </source>
</evidence>
<evidence type="ECO:0000256" key="4">
    <source>
        <dbReference type="ARBA" id="ARBA00022679"/>
    </source>
</evidence>
<keyword evidence="3 11" id="KW-0597">Phosphoprotein</keyword>
<sequence length="928" mass="104463">MAQIPVTQVPVPPLPTPIDLQFQYLVDSTNQLTIGQLTNQSNHWKSVGDGTLILGFTTHPVWCRFTVQQARPAAYPYALELTNFYVDSLTLYQSDSLATWQVQYSGDLIPFALRTPSSRFPTVYVSLSGTTPVTFYARVLSTQHHGYQWRIWDRATFITNRLPDIDRYIMFSLAIMLSLFQLALLVFMRHYVVLRSYAQFALVVCLSVFFASGNSNVLFPHSPYWAHTSHFITVGLLLPSLSYYVVQAYQLPQHRPRLVWVYVGFGSLGILYAVLSLFVRHPYITWVIIAALAIMMGFTLLLLLVLFFSGIRPAIWNVLALVLTLPIYTYFYGRNAGFFPGSMHEETLKFLLMLCFALEPVFVVIMLWQATRERVQAANRLTIEQAHRETIQALDRLRTDFFTNVSHELRTPVTLLLGPVQTLHTRFPDNELYALMYRNATRLQTLINQLLDLAKLDANQMRNLPTAGDLADHMHSWITQFDALAQKRSITLTVRQNQANWLALYDADKVEKIVTNLLSNALKHTPDGGVITVKALYSTTGLTLEVEDTGAGMDAEVLAHLFDRFYQGAKTNRLEAGTGVGLSLTYELVQLLGGTITVNSQLGKGSLFCVSLPVEKSTGYPLGNEFGPSIHQPTINKSLERELIESVGTLPAEAAFSSEEFSNEREPEKPLLLVVEDDYDLRTYIRMTLTPYYAVLEAVDGQQGLEMALDAQPDLIITDLMMPRLDGLDLCRALRADCRTDHIPLIMLTAKVTIENRLAGLETGADEYLTKPFIPAELILRLQNIRRRQAALQTRWQQTVAGLSLSSAIRSPDNQRTPDPLPDELPNFLKQVYAILEQHLDQSDLDVDYLADALSLGSRTLNRKLKVVLGLNTRETIRSYRLQRGSDMLEQGVSPTQVAYAVGFGSLSAFGRAYKEQYGHAPSARQRS</sequence>
<evidence type="ECO:0000256" key="3">
    <source>
        <dbReference type="ARBA" id="ARBA00022553"/>
    </source>
</evidence>
<feature type="transmembrane region" description="Helical" evidence="12">
    <location>
        <begin position="225"/>
        <end position="246"/>
    </location>
</feature>
<dbReference type="Pfam" id="PF02518">
    <property type="entry name" value="HATPase_c"/>
    <property type="match status" value="1"/>
</dbReference>
<dbReference type="SUPFAM" id="SSF55874">
    <property type="entry name" value="ATPase domain of HSP90 chaperone/DNA topoisomerase II/histidine kinase"/>
    <property type="match status" value="1"/>
</dbReference>
<dbReference type="RefSeq" id="WP_164040165.1">
    <property type="nucleotide sequence ID" value="NZ_JAAGNZ010000001.1"/>
</dbReference>
<dbReference type="Gene3D" id="3.40.50.2300">
    <property type="match status" value="1"/>
</dbReference>
<dbReference type="Pfam" id="PF00512">
    <property type="entry name" value="HisKA"/>
    <property type="match status" value="1"/>
</dbReference>
<evidence type="ECO:0000256" key="11">
    <source>
        <dbReference type="PROSITE-ProRule" id="PRU00169"/>
    </source>
</evidence>
<keyword evidence="17" id="KW-1185">Reference proteome</keyword>
<dbReference type="GO" id="GO:0043565">
    <property type="term" value="F:sequence-specific DNA binding"/>
    <property type="evidence" value="ECO:0007669"/>
    <property type="project" value="InterPro"/>
</dbReference>
<dbReference type="InterPro" id="IPR011622">
    <property type="entry name" value="7TMR_DISM_rcpt_extracell_dom2"/>
</dbReference>
<evidence type="ECO:0000256" key="9">
    <source>
        <dbReference type="ARBA" id="ARBA00023015"/>
    </source>
</evidence>
<comment type="caution">
    <text evidence="16">The sequence shown here is derived from an EMBL/GenBank/DDBJ whole genome shotgun (WGS) entry which is preliminary data.</text>
</comment>
<protein>
    <recommendedName>
        <fullName evidence="2">histidine kinase</fullName>
        <ecNumber evidence="2">2.7.13.3</ecNumber>
    </recommendedName>
</protein>
<evidence type="ECO:0000259" key="14">
    <source>
        <dbReference type="PROSITE" id="PS50109"/>
    </source>
</evidence>
<proteinExistence type="predicted"/>
<evidence type="ECO:0000313" key="17">
    <source>
        <dbReference type="Proteomes" id="UP000477386"/>
    </source>
</evidence>